<accession>A0A6A8GAB2</accession>
<dbReference type="EMBL" id="WKJQ01000002">
    <property type="protein sequence ID" value="MRW98014.1"/>
    <property type="molecule type" value="Genomic_DNA"/>
</dbReference>
<evidence type="ECO:0000259" key="1">
    <source>
        <dbReference type="Pfam" id="PF07110"/>
    </source>
</evidence>
<organism evidence="2 3">
    <name type="scientific">Haloferax marinum</name>
    <dbReference type="NCBI Taxonomy" id="2666143"/>
    <lineage>
        <taxon>Archaea</taxon>
        <taxon>Methanobacteriati</taxon>
        <taxon>Methanobacteriota</taxon>
        <taxon>Stenosarchaea group</taxon>
        <taxon>Halobacteria</taxon>
        <taxon>Halobacteriales</taxon>
        <taxon>Haloferacaceae</taxon>
        <taxon>Haloferax</taxon>
    </lineage>
</organism>
<dbReference type="NCBIfam" id="TIGR02118">
    <property type="entry name" value="EthD family reductase"/>
    <property type="match status" value="1"/>
</dbReference>
<evidence type="ECO:0000313" key="2">
    <source>
        <dbReference type="EMBL" id="MRW98014.1"/>
    </source>
</evidence>
<dbReference type="InterPro" id="IPR011008">
    <property type="entry name" value="Dimeric_a/b-barrel"/>
</dbReference>
<dbReference type="GO" id="GO:0016491">
    <property type="term" value="F:oxidoreductase activity"/>
    <property type="evidence" value="ECO:0007669"/>
    <property type="project" value="InterPro"/>
</dbReference>
<protein>
    <submittedName>
        <fullName evidence="2">EthD family reductase</fullName>
    </submittedName>
</protein>
<feature type="domain" description="EthD" evidence="1">
    <location>
        <begin position="11"/>
        <end position="89"/>
    </location>
</feature>
<proteinExistence type="predicted"/>
<gene>
    <name evidence="2" type="ORF">GJR99_15720</name>
</gene>
<comment type="caution">
    <text evidence="2">The sequence shown here is derived from an EMBL/GenBank/DDBJ whole genome shotgun (WGS) entry which is preliminary data.</text>
</comment>
<dbReference type="Pfam" id="PF07110">
    <property type="entry name" value="EthD"/>
    <property type="match status" value="1"/>
</dbReference>
<reference evidence="2 3" key="1">
    <citation type="submission" date="2019-11" db="EMBL/GenBank/DDBJ databases">
        <title>Whole genome sequence of Haloferax sp. MBLA0078.</title>
        <authorList>
            <person name="Seo M.-J."/>
            <person name="Cho E.-S."/>
        </authorList>
    </citation>
    <scope>NUCLEOTIDE SEQUENCE [LARGE SCALE GENOMIC DNA]</scope>
    <source>
        <strain evidence="2 3">MBLA0078</strain>
    </source>
</reference>
<name>A0A6A8GAB2_9EURY</name>
<keyword evidence="3" id="KW-1185">Reference proteome</keyword>
<dbReference type="AlphaFoldDB" id="A0A6A8GAB2"/>
<dbReference type="Gene3D" id="3.30.70.100">
    <property type="match status" value="1"/>
</dbReference>
<dbReference type="Proteomes" id="UP000443423">
    <property type="component" value="Unassembled WGS sequence"/>
</dbReference>
<dbReference type="SUPFAM" id="SSF54909">
    <property type="entry name" value="Dimeric alpha+beta barrel"/>
    <property type="match status" value="1"/>
</dbReference>
<evidence type="ECO:0000313" key="3">
    <source>
        <dbReference type="Proteomes" id="UP000443423"/>
    </source>
</evidence>
<dbReference type="OrthoDB" id="172569at2157"/>
<dbReference type="RefSeq" id="WP_151114009.1">
    <property type="nucleotide sequence ID" value="NZ_WKJQ01000002.1"/>
</dbReference>
<dbReference type="InterPro" id="IPR009799">
    <property type="entry name" value="EthD_dom"/>
</dbReference>
<sequence>MIKLVNLVVRKPEYSHDEFVERWTGEHAEIAKELPGLQKYSTSLPTDPERSEYDGIVELYFEDMDALKAAFSSEIGERVNADAEEFIDMEQGPTLYVDETIQLNRT</sequence>